<dbReference type="Pfam" id="PF07007">
    <property type="entry name" value="LprI"/>
    <property type="match status" value="1"/>
</dbReference>
<gene>
    <name evidence="3" type="ordered locus">CCNA_03089</name>
</gene>
<evidence type="ECO:0000313" key="3">
    <source>
        <dbReference type="EMBL" id="ACL96554.1"/>
    </source>
</evidence>
<dbReference type="Gene3D" id="1.20.1270.180">
    <property type="match status" value="1"/>
</dbReference>
<dbReference type="InterPro" id="IPR009739">
    <property type="entry name" value="LprI-like_N"/>
</dbReference>
<dbReference type="EMBL" id="CP001340">
    <property type="protein sequence ID" value="ACL96554.1"/>
    <property type="molecule type" value="Genomic_DNA"/>
</dbReference>
<dbReference type="OrthoDB" id="7340239at2"/>
<dbReference type="GeneID" id="7333543"/>
<feature type="signal peptide" evidence="1">
    <location>
        <begin position="1"/>
        <end position="24"/>
    </location>
</feature>
<dbReference type="PANTHER" id="PTHR39176:SF1">
    <property type="entry name" value="PERIPLASMIC PROTEIN"/>
    <property type="match status" value="1"/>
</dbReference>
<dbReference type="Proteomes" id="UP000001364">
    <property type="component" value="Chromosome"/>
</dbReference>
<dbReference type="SMR" id="A0A0H3CBD6"/>
<dbReference type="AlphaFoldDB" id="A0A0H3CBD6"/>
<dbReference type="PATRIC" id="fig|565050.3.peg.3017"/>
<dbReference type="PANTHER" id="PTHR39176">
    <property type="entry name" value="PERIPLASMIC PROTEIN-RELATED"/>
    <property type="match status" value="1"/>
</dbReference>
<feature type="domain" description="Lysozyme inhibitor LprI-like N-terminal" evidence="2">
    <location>
        <begin position="37"/>
        <end position="131"/>
    </location>
</feature>
<evidence type="ECO:0000256" key="1">
    <source>
        <dbReference type="SAM" id="SignalP"/>
    </source>
</evidence>
<dbReference type="HOGENOM" id="CLU_128596_8_0_5"/>
<reference evidence="3 4" key="1">
    <citation type="journal article" date="2010" name="J. Bacteriol.">
        <title>The genetic basis of laboratory adaptation in Caulobacter crescentus.</title>
        <authorList>
            <person name="Marks M.E."/>
            <person name="Castro-Rojas C.M."/>
            <person name="Teiling C."/>
            <person name="Du L."/>
            <person name="Kapatral V."/>
            <person name="Walunas T.L."/>
            <person name="Crosson S."/>
        </authorList>
    </citation>
    <scope>NUCLEOTIDE SEQUENCE [LARGE SCALE GENOMIC DNA]</scope>
    <source>
        <strain evidence="4">NA1000 / CB15N</strain>
    </source>
</reference>
<evidence type="ECO:0000259" key="2">
    <source>
        <dbReference type="Pfam" id="PF07007"/>
    </source>
</evidence>
<dbReference type="RefSeq" id="YP_002518462.1">
    <property type="nucleotide sequence ID" value="NC_011916.1"/>
</dbReference>
<keyword evidence="1" id="KW-0732">Signal</keyword>
<feature type="chain" id="PRO_5002605938" description="Lysozyme inhibitor LprI-like N-terminal domain-containing protein" evidence="1">
    <location>
        <begin position="25"/>
        <end position="137"/>
    </location>
</feature>
<accession>A0A0H3CBD6</accession>
<name>A0A0H3CBD6_CAUVN</name>
<sequence>MLLRTMMIAAALLCLAPVAAQAQAEDGVSFSPDYDRCREKPENDNTPGILRCGDAEIKFQDARLNKAYKADMADLKDSPAAKAALLKAQRAWIAFRDADCATVQALSGGTIRPIYVQSCYLKHTARRAQALEELLQP</sequence>
<organism evidence="3 4">
    <name type="scientific">Caulobacter vibrioides (strain NA1000 / CB15N)</name>
    <name type="common">Caulobacter crescentus</name>
    <dbReference type="NCBI Taxonomy" id="565050"/>
    <lineage>
        <taxon>Bacteria</taxon>
        <taxon>Pseudomonadati</taxon>
        <taxon>Pseudomonadota</taxon>
        <taxon>Alphaproteobacteria</taxon>
        <taxon>Caulobacterales</taxon>
        <taxon>Caulobacteraceae</taxon>
        <taxon>Caulobacter</taxon>
    </lineage>
</organism>
<protein>
    <recommendedName>
        <fullName evidence="2">Lysozyme inhibitor LprI-like N-terminal domain-containing protein</fullName>
    </recommendedName>
</protein>
<dbReference type="KEGG" id="ccs:CCNA_03089"/>
<dbReference type="RefSeq" id="WP_010920831.1">
    <property type="nucleotide sequence ID" value="NC_011916.1"/>
</dbReference>
<proteinExistence type="predicted"/>
<keyword evidence="4" id="KW-1185">Reference proteome</keyword>
<dbReference type="PhylomeDB" id="A0A0H3CBD6"/>
<evidence type="ECO:0000313" key="4">
    <source>
        <dbReference type="Proteomes" id="UP000001364"/>
    </source>
</evidence>